<dbReference type="InterPro" id="IPR001128">
    <property type="entry name" value="Cyt_P450"/>
</dbReference>
<dbReference type="EMBL" id="JAAXOO010000007">
    <property type="protein sequence ID" value="NKY36573.1"/>
    <property type="molecule type" value="Genomic_DNA"/>
</dbReference>
<evidence type="ECO:0000256" key="5">
    <source>
        <dbReference type="ARBA" id="ARBA00023002"/>
    </source>
</evidence>
<proteinExistence type="inferred from homology"/>
<evidence type="ECO:0000256" key="1">
    <source>
        <dbReference type="ARBA" id="ARBA00001971"/>
    </source>
</evidence>
<dbReference type="PROSITE" id="PS00086">
    <property type="entry name" value="CYTOCHROME_P450"/>
    <property type="match status" value="1"/>
</dbReference>
<keyword evidence="4 8" id="KW-0479">Metal-binding</keyword>
<reference evidence="9 10" key="1">
    <citation type="submission" date="2020-04" db="EMBL/GenBank/DDBJ databases">
        <title>MicrobeNet Type strains.</title>
        <authorList>
            <person name="Nicholson A.C."/>
        </authorList>
    </citation>
    <scope>NUCLEOTIDE SEQUENCE [LARGE SCALE GENOMIC DNA]</scope>
    <source>
        <strain evidence="9 10">DSM 45078</strain>
    </source>
</reference>
<comment type="similarity">
    <text evidence="2 8">Belongs to the cytochrome P450 family.</text>
</comment>
<evidence type="ECO:0000313" key="9">
    <source>
        <dbReference type="EMBL" id="NKY36573.1"/>
    </source>
</evidence>
<keyword evidence="3 8" id="KW-0349">Heme</keyword>
<comment type="caution">
    <text evidence="9">The sequence shown here is derived from an EMBL/GenBank/DDBJ whole genome shotgun (WGS) entry which is preliminary data.</text>
</comment>
<keyword evidence="6 8" id="KW-0408">Iron</keyword>
<evidence type="ECO:0000256" key="3">
    <source>
        <dbReference type="ARBA" id="ARBA00022617"/>
    </source>
</evidence>
<dbReference type="PRINTS" id="PR00359">
    <property type="entry name" value="BP450"/>
</dbReference>
<evidence type="ECO:0000256" key="8">
    <source>
        <dbReference type="RuleBase" id="RU000461"/>
    </source>
</evidence>
<dbReference type="Gene3D" id="1.10.630.10">
    <property type="entry name" value="Cytochrome P450"/>
    <property type="match status" value="1"/>
</dbReference>
<dbReference type="GO" id="GO:0020037">
    <property type="term" value="F:heme binding"/>
    <property type="evidence" value="ECO:0007669"/>
    <property type="project" value="InterPro"/>
</dbReference>
<dbReference type="GO" id="GO:0005506">
    <property type="term" value="F:iron ion binding"/>
    <property type="evidence" value="ECO:0007669"/>
    <property type="project" value="InterPro"/>
</dbReference>
<gene>
    <name evidence="9" type="ORF">HGA13_26395</name>
</gene>
<evidence type="ECO:0000256" key="4">
    <source>
        <dbReference type="ARBA" id="ARBA00022723"/>
    </source>
</evidence>
<dbReference type="Pfam" id="PF00067">
    <property type="entry name" value="p450"/>
    <property type="match status" value="1"/>
</dbReference>
<sequence>MVAPDLFSPAAIENPYPMIDQLRAAGDVHFLPGQQLYVVLGFDAIRTVLADPQTYSSNLVAVLSAASGSASISVAEAAGGVDVLATADPPTHTEQRALVMSRFSPRSVAALTEMIDAALRPAVNGLVAAGGGDWMAEVAHRVPVQVIGHLIGLPDSDHRQLARWSDAAIDMVSGVASPDRAGQAALEVLEFIRYLGERLDHACPGEEDGVLGSVAAAVAAQTMTREQAAILLLQLVTAGAESTTSLLGTAVRLLAGDQELQDSLRADHGRVDALVEEAVRIESPFRGHFRVTTAPTRLAGVELESGARLMLMWGASNRDPRIFDHPDRVDLDRVQRTRHHSFGRGIHFCLGAHLARKETAQAVHTLLDTTSNVTLRGPQPSYVPSLIVRRLARLPLAVTV</sequence>
<dbReference type="Proteomes" id="UP000565715">
    <property type="component" value="Unassembled WGS sequence"/>
</dbReference>
<dbReference type="GO" id="GO:0008395">
    <property type="term" value="F:steroid hydroxylase activity"/>
    <property type="evidence" value="ECO:0007669"/>
    <property type="project" value="TreeGrafter"/>
</dbReference>
<evidence type="ECO:0000256" key="6">
    <source>
        <dbReference type="ARBA" id="ARBA00023004"/>
    </source>
</evidence>
<keyword evidence="5 8" id="KW-0560">Oxidoreductase</keyword>
<keyword evidence="7 8" id="KW-0503">Monooxygenase</keyword>
<name>A0A846XPX7_9NOCA</name>
<dbReference type="InterPro" id="IPR017972">
    <property type="entry name" value="Cyt_P450_CS"/>
</dbReference>
<dbReference type="PANTHER" id="PTHR46696">
    <property type="entry name" value="P450, PUTATIVE (EUROFUNG)-RELATED"/>
    <property type="match status" value="1"/>
</dbReference>
<protein>
    <submittedName>
        <fullName evidence="9">Cytochrome P450</fullName>
    </submittedName>
</protein>
<dbReference type="AlphaFoldDB" id="A0A846XPX7"/>
<evidence type="ECO:0000256" key="2">
    <source>
        <dbReference type="ARBA" id="ARBA00010617"/>
    </source>
</evidence>
<dbReference type="GO" id="GO:0006707">
    <property type="term" value="P:cholesterol catabolic process"/>
    <property type="evidence" value="ECO:0007669"/>
    <property type="project" value="TreeGrafter"/>
</dbReference>
<comment type="cofactor">
    <cofactor evidence="1">
        <name>heme</name>
        <dbReference type="ChEBI" id="CHEBI:30413"/>
    </cofactor>
</comment>
<dbReference type="SUPFAM" id="SSF48264">
    <property type="entry name" value="Cytochrome P450"/>
    <property type="match status" value="1"/>
</dbReference>
<dbReference type="InterPro" id="IPR036396">
    <property type="entry name" value="Cyt_P450_sf"/>
</dbReference>
<keyword evidence="10" id="KW-1185">Reference proteome</keyword>
<dbReference type="RefSeq" id="WP_068038659.1">
    <property type="nucleotide sequence ID" value="NZ_JAAXOO010000007.1"/>
</dbReference>
<evidence type="ECO:0000313" key="10">
    <source>
        <dbReference type="Proteomes" id="UP000565715"/>
    </source>
</evidence>
<evidence type="ECO:0000256" key="7">
    <source>
        <dbReference type="ARBA" id="ARBA00023033"/>
    </source>
</evidence>
<organism evidence="9 10">
    <name type="scientific">Nocardia speluncae</name>
    <dbReference type="NCBI Taxonomy" id="419477"/>
    <lineage>
        <taxon>Bacteria</taxon>
        <taxon>Bacillati</taxon>
        <taxon>Actinomycetota</taxon>
        <taxon>Actinomycetes</taxon>
        <taxon>Mycobacteriales</taxon>
        <taxon>Nocardiaceae</taxon>
        <taxon>Nocardia</taxon>
    </lineage>
</organism>
<accession>A0A846XPX7</accession>
<dbReference type="PANTHER" id="PTHR46696:SF4">
    <property type="entry name" value="BIOTIN BIOSYNTHESIS CYTOCHROME P450"/>
    <property type="match status" value="1"/>
</dbReference>
<dbReference type="InterPro" id="IPR002397">
    <property type="entry name" value="Cyt_P450_B"/>
</dbReference>
<dbReference type="GO" id="GO:0036199">
    <property type="term" value="F:cholest-4-en-3-one 26-monooxygenase activity"/>
    <property type="evidence" value="ECO:0007669"/>
    <property type="project" value="TreeGrafter"/>
</dbReference>